<evidence type="ECO:0000256" key="1">
    <source>
        <dbReference type="SAM" id="SignalP"/>
    </source>
</evidence>
<feature type="chain" id="PRO_5042180234" description="HEAT repeat domain-containing protein" evidence="1">
    <location>
        <begin position="24"/>
        <end position="398"/>
    </location>
</feature>
<dbReference type="Proteomes" id="UP001198163">
    <property type="component" value="Unassembled WGS sequence"/>
</dbReference>
<dbReference type="EMBL" id="JAINWA010000001">
    <property type="protein sequence ID" value="MCD1653781.1"/>
    <property type="molecule type" value="Genomic_DNA"/>
</dbReference>
<reference evidence="2" key="1">
    <citation type="submission" date="2021-08" db="EMBL/GenBank/DDBJ databases">
        <title>Comparative analyses of Brucepasteria parasyntrophica and Teretinema zuelzerae.</title>
        <authorList>
            <person name="Song Y."/>
            <person name="Brune A."/>
        </authorList>
    </citation>
    <scope>NUCLEOTIDE SEQUENCE</scope>
    <source>
        <strain evidence="2">DSM 1903</strain>
    </source>
</reference>
<dbReference type="RefSeq" id="WP_230753212.1">
    <property type="nucleotide sequence ID" value="NZ_JAINWA010000001.1"/>
</dbReference>
<keyword evidence="1" id="KW-0732">Signal</keyword>
<organism evidence="2 3">
    <name type="scientific">Teretinema zuelzerae</name>
    <dbReference type="NCBI Taxonomy" id="156"/>
    <lineage>
        <taxon>Bacteria</taxon>
        <taxon>Pseudomonadati</taxon>
        <taxon>Spirochaetota</taxon>
        <taxon>Spirochaetia</taxon>
        <taxon>Spirochaetales</taxon>
        <taxon>Treponemataceae</taxon>
        <taxon>Teretinema</taxon>
    </lineage>
</organism>
<evidence type="ECO:0000313" key="2">
    <source>
        <dbReference type="EMBL" id="MCD1653781.1"/>
    </source>
</evidence>
<accession>A0AAE3EHB8</accession>
<proteinExistence type="predicted"/>
<keyword evidence="3" id="KW-1185">Reference proteome</keyword>
<evidence type="ECO:0008006" key="4">
    <source>
        <dbReference type="Google" id="ProtNLM"/>
    </source>
</evidence>
<sequence>MKKSLMFLLVVCAVSALPLFALNEDVVVWENMYRIAETDEQRLEVVRKITEFKDSEFTPVLVEALENLAAAKIESGNAKEQYARNQLARILVGELGNLKALEADSLVYRVYTEVEEPVLKGEAAFSLGKMQAVDFAGYLASDLISINLSPIPSIAKNQEIIAAGLVRSLASMRVAEGYEAVFLASIGWYSAASPVKTAARAAVVEMVDDPSDSLLKILDTHPDTEVKQAALETCLASKAPVDKKAAVAARALRLGIDRLPPDLAGKAALSRLRLAAMAALAKLQDKNPENAAVLIEVVKADKKDDGSLNETLNAYAALGVNGSDPAARFIAENLARFNEMQKVRGNTARDKILVKQLVQSAGATKNPLVKPALQQVGYVEHDAGITRLAEDVLKDFGK</sequence>
<gene>
    <name evidence="2" type="ORF">K7J14_03590</name>
</gene>
<dbReference type="AlphaFoldDB" id="A0AAE3EHB8"/>
<feature type="signal peptide" evidence="1">
    <location>
        <begin position="1"/>
        <end position="23"/>
    </location>
</feature>
<name>A0AAE3EHB8_9SPIR</name>
<comment type="caution">
    <text evidence="2">The sequence shown here is derived from an EMBL/GenBank/DDBJ whole genome shotgun (WGS) entry which is preliminary data.</text>
</comment>
<protein>
    <recommendedName>
        <fullName evidence="4">HEAT repeat domain-containing protein</fullName>
    </recommendedName>
</protein>
<evidence type="ECO:0000313" key="3">
    <source>
        <dbReference type="Proteomes" id="UP001198163"/>
    </source>
</evidence>